<feature type="chain" id="PRO_5039007334" description="Peptidase C1A papain C-terminal domain-containing protein" evidence="2">
    <location>
        <begin position="26"/>
        <end position="557"/>
    </location>
</feature>
<comment type="similarity">
    <text evidence="1">Belongs to the peptidase C1 family.</text>
</comment>
<evidence type="ECO:0000313" key="4">
    <source>
        <dbReference type="EMBL" id="HIU03641.1"/>
    </source>
</evidence>
<dbReference type="InterPro" id="IPR040528">
    <property type="entry name" value="Lectin-like"/>
</dbReference>
<evidence type="ECO:0000256" key="2">
    <source>
        <dbReference type="SAM" id="SignalP"/>
    </source>
</evidence>
<dbReference type="Pfam" id="PF18560">
    <property type="entry name" value="Lectin_like"/>
    <property type="match status" value="1"/>
</dbReference>
<comment type="caution">
    <text evidence="4">The sequence shown here is derived from an EMBL/GenBank/DDBJ whole genome shotgun (WGS) entry which is preliminary data.</text>
</comment>
<dbReference type="SMART" id="SM00645">
    <property type="entry name" value="Pept_C1"/>
    <property type="match status" value="1"/>
</dbReference>
<reference evidence="4" key="2">
    <citation type="journal article" date="2021" name="PeerJ">
        <title>Extensive microbial diversity within the chicken gut microbiome revealed by metagenomics and culture.</title>
        <authorList>
            <person name="Gilroy R."/>
            <person name="Ravi A."/>
            <person name="Getino M."/>
            <person name="Pursley I."/>
            <person name="Horton D.L."/>
            <person name="Alikhan N.F."/>
            <person name="Baker D."/>
            <person name="Gharbi K."/>
            <person name="Hall N."/>
            <person name="Watson M."/>
            <person name="Adriaenssens E.M."/>
            <person name="Foster-Nyarko E."/>
            <person name="Jarju S."/>
            <person name="Secka A."/>
            <person name="Antonio M."/>
            <person name="Oren A."/>
            <person name="Chaudhuri R.R."/>
            <person name="La Ragione R."/>
            <person name="Hildebrand F."/>
            <person name="Pallen M.J."/>
        </authorList>
    </citation>
    <scope>NUCLEOTIDE SEQUENCE</scope>
    <source>
        <strain evidence="4">CHK187-14744</strain>
    </source>
</reference>
<evidence type="ECO:0000313" key="5">
    <source>
        <dbReference type="Proteomes" id="UP000824164"/>
    </source>
</evidence>
<evidence type="ECO:0000259" key="3">
    <source>
        <dbReference type="SMART" id="SM00645"/>
    </source>
</evidence>
<reference evidence="4" key="1">
    <citation type="submission" date="2020-10" db="EMBL/GenBank/DDBJ databases">
        <authorList>
            <person name="Gilroy R."/>
        </authorList>
    </citation>
    <scope>NUCLEOTIDE SEQUENCE</scope>
    <source>
        <strain evidence="4">CHK187-14744</strain>
    </source>
</reference>
<keyword evidence="2" id="KW-0732">Signal</keyword>
<dbReference type="Pfam" id="PF00112">
    <property type="entry name" value="Peptidase_C1"/>
    <property type="match status" value="1"/>
</dbReference>
<proteinExistence type="inferred from homology"/>
<name>A0A9D1HI71_9FIRM</name>
<dbReference type="EMBL" id="DVLT01000066">
    <property type="protein sequence ID" value="HIU03641.1"/>
    <property type="molecule type" value="Genomic_DNA"/>
</dbReference>
<dbReference type="InterPro" id="IPR000169">
    <property type="entry name" value="Pept_cys_AS"/>
</dbReference>
<dbReference type="InterPro" id="IPR000668">
    <property type="entry name" value="Peptidase_C1A_C"/>
</dbReference>
<organism evidence="4 5">
    <name type="scientific">Candidatus Onthocola gallistercoris</name>
    <dbReference type="NCBI Taxonomy" id="2840876"/>
    <lineage>
        <taxon>Bacteria</taxon>
        <taxon>Bacillati</taxon>
        <taxon>Bacillota</taxon>
        <taxon>Bacilli</taxon>
        <taxon>Candidatus Onthocola</taxon>
    </lineage>
</organism>
<dbReference type="SUPFAM" id="SSF54001">
    <property type="entry name" value="Cysteine proteinases"/>
    <property type="match status" value="1"/>
</dbReference>
<gene>
    <name evidence="4" type="ORF">IAB63_10360</name>
</gene>
<accession>A0A9D1HI71</accession>
<dbReference type="InterPro" id="IPR013128">
    <property type="entry name" value="Peptidase_C1A"/>
</dbReference>
<dbReference type="AlphaFoldDB" id="A0A9D1HI71"/>
<dbReference type="GO" id="GO:0006508">
    <property type="term" value="P:proteolysis"/>
    <property type="evidence" value="ECO:0007669"/>
    <property type="project" value="InterPro"/>
</dbReference>
<sequence length="557" mass="60765">MKQVKRFVCLLALVCAAGWFFLRPAQHIPAGEAAPAMEGYYSGARADTVNAAGFTLIVNGTSYRSAALEDDRLQTVDMYMSQDMHLMVDTTWVPRLFGGQVMPDDSGGARVNGVALEDVVEQNRETGTYALDITAAAAALGFDYAWQDDSAAAVCDEQQAEDILPEAFDLRQERELTPVRSQGNQGTCWAFAATAALESASGRGADWSLSVDHMTMNNGFNIPYGAGGDYNMALAYLAGWKGPVLEADDPYGDGATDPQLSPVVHVQEAVMPAAGDLDRIKKYVMENGGVESSLYLSISSQYDSNADYDPSTYAYFYSGDMKPNHDVVIVGWDDHFPRTAFASQPSLDGAFLCRNSWGTDFADGGYFYVSYEDVNIGNTNISYTRIDDTDNYDNIYQTDGLGWVGSVGYDRSEAWFANVYTADSPQTLKAVSFYATGADTCYHIYLVDDYTGTESLKDRIYLGSGRLGDAGYYTVDMAKDISLQAGKDYAVVIDMDTSGASYPIAIEYQASDLTQTADISDGRGLISPDGSSWSFAEEEYQCNVCLKAFTDERNEQE</sequence>
<dbReference type="Gene3D" id="3.90.70.10">
    <property type="entry name" value="Cysteine proteinases"/>
    <property type="match status" value="1"/>
</dbReference>
<protein>
    <recommendedName>
        <fullName evidence="3">Peptidase C1A papain C-terminal domain-containing protein</fullName>
    </recommendedName>
</protein>
<feature type="signal peptide" evidence="2">
    <location>
        <begin position="1"/>
        <end position="25"/>
    </location>
</feature>
<feature type="domain" description="Peptidase C1A papain C-terminal" evidence="3">
    <location>
        <begin position="164"/>
        <end position="385"/>
    </location>
</feature>
<dbReference type="InterPro" id="IPR038765">
    <property type="entry name" value="Papain-like_cys_pep_sf"/>
</dbReference>
<evidence type="ECO:0000256" key="1">
    <source>
        <dbReference type="ARBA" id="ARBA00008455"/>
    </source>
</evidence>
<dbReference type="PROSITE" id="PS00139">
    <property type="entry name" value="THIOL_PROTEASE_CYS"/>
    <property type="match status" value="1"/>
</dbReference>
<dbReference type="CDD" id="cd02619">
    <property type="entry name" value="Peptidase_C1"/>
    <property type="match status" value="1"/>
</dbReference>
<dbReference type="PANTHER" id="PTHR12411">
    <property type="entry name" value="CYSTEINE PROTEASE FAMILY C1-RELATED"/>
    <property type="match status" value="1"/>
</dbReference>
<dbReference type="Proteomes" id="UP000824164">
    <property type="component" value="Unassembled WGS sequence"/>
</dbReference>
<dbReference type="GO" id="GO:0008234">
    <property type="term" value="F:cysteine-type peptidase activity"/>
    <property type="evidence" value="ECO:0007669"/>
    <property type="project" value="InterPro"/>
</dbReference>